<evidence type="ECO:0000313" key="4">
    <source>
        <dbReference type="EMBL" id="KAG2499623.1"/>
    </source>
</evidence>
<feature type="region of interest" description="Disordered" evidence="2">
    <location>
        <begin position="748"/>
        <end position="772"/>
    </location>
</feature>
<dbReference type="GO" id="GO:0005524">
    <property type="term" value="F:ATP binding"/>
    <property type="evidence" value="ECO:0007669"/>
    <property type="project" value="UniProtKB-UniRule"/>
</dbReference>
<feature type="region of interest" description="Disordered" evidence="2">
    <location>
        <begin position="524"/>
        <end position="544"/>
    </location>
</feature>
<dbReference type="EMBL" id="JAEHOE010000006">
    <property type="protein sequence ID" value="KAG2499623.1"/>
    <property type="molecule type" value="Genomic_DNA"/>
</dbReference>
<dbReference type="InterPro" id="IPR017441">
    <property type="entry name" value="Protein_kinase_ATP_BS"/>
</dbReference>
<feature type="region of interest" description="Disordered" evidence="2">
    <location>
        <begin position="988"/>
        <end position="1142"/>
    </location>
</feature>
<dbReference type="PANTHER" id="PTHR48148:SF2">
    <property type="entry name" value="PA14 DOMAIN-CONTAINING PROTEIN"/>
    <property type="match status" value="1"/>
</dbReference>
<gene>
    <name evidence="4" type="ORF">HYH03_002562</name>
</gene>
<dbReference type="InterPro" id="IPR000719">
    <property type="entry name" value="Prot_kinase_dom"/>
</dbReference>
<dbReference type="OrthoDB" id="4062651at2759"/>
<dbReference type="Gene3D" id="2.100.10.30">
    <property type="entry name" value="Jacalin-like lectin domain"/>
    <property type="match status" value="1"/>
</dbReference>
<organism evidence="4 5">
    <name type="scientific">Edaphochlamys debaryana</name>
    <dbReference type="NCBI Taxonomy" id="47281"/>
    <lineage>
        <taxon>Eukaryota</taxon>
        <taxon>Viridiplantae</taxon>
        <taxon>Chlorophyta</taxon>
        <taxon>core chlorophytes</taxon>
        <taxon>Chlorophyceae</taxon>
        <taxon>CS clade</taxon>
        <taxon>Chlamydomonadales</taxon>
        <taxon>Chlamydomonadales incertae sedis</taxon>
        <taxon>Edaphochlamys</taxon>
    </lineage>
</organism>
<dbReference type="InterPro" id="IPR036404">
    <property type="entry name" value="Jacalin-like_lectin_dom_sf"/>
</dbReference>
<evidence type="ECO:0000256" key="1">
    <source>
        <dbReference type="PROSITE-ProRule" id="PRU10141"/>
    </source>
</evidence>
<feature type="compositionally biased region" description="Low complexity" evidence="2">
    <location>
        <begin position="1028"/>
        <end position="1053"/>
    </location>
</feature>
<feature type="binding site" evidence="1">
    <location>
        <position position="1248"/>
    </location>
    <ligand>
        <name>ATP</name>
        <dbReference type="ChEBI" id="CHEBI:30616"/>
    </ligand>
</feature>
<evidence type="ECO:0000259" key="3">
    <source>
        <dbReference type="PROSITE" id="PS50011"/>
    </source>
</evidence>
<comment type="caution">
    <text evidence="4">The sequence shown here is derived from an EMBL/GenBank/DDBJ whole genome shotgun (WGS) entry which is preliminary data.</text>
</comment>
<proteinExistence type="predicted"/>
<dbReference type="InterPro" id="IPR001245">
    <property type="entry name" value="Ser-Thr/Tyr_kinase_cat_dom"/>
</dbReference>
<feature type="region of interest" description="Disordered" evidence="2">
    <location>
        <begin position="785"/>
        <end position="840"/>
    </location>
</feature>
<feature type="compositionally biased region" description="Gly residues" evidence="2">
    <location>
        <begin position="1115"/>
        <end position="1134"/>
    </location>
</feature>
<protein>
    <recommendedName>
        <fullName evidence="3">Protein kinase domain-containing protein</fullName>
    </recommendedName>
</protein>
<evidence type="ECO:0000256" key="2">
    <source>
        <dbReference type="SAM" id="MobiDB-lite"/>
    </source>
</evidence>
<feature type="compositionally biased region" description="Gly residues" evidence="2">
    <location>
        <begin position="1054"/>
        <end position="1080"/>
    </location>
</feature>
<dbReference type="SUPFAM" id="SSF56112">
    <property type="entry name" value="Protein kinase-like (PK-like)"/>
    <property type="match status" value="1"/>
</dbReference>
<dbReference type="GO" id="GO:0004672">
    <property type="term" value="F:protein kinase activity"/>
    <property type="evidence" value="ECO:0007669"/>
    <property type="project" value="InterPro"/>
</dbReference>
<feature type="compositionally biased region" description="Low complexity" evidence="2">
    <location>
        <begin position="1097"/>
        <end position="1114"/>
    </location>
</feature>
<dbReference type="PROSITE" id="PS00107">
    <property type="entry name" value="PROTEIN_KINASE_ATP"/>
    <property type="match status" value="1"/>
</dbReference>
<dbReference type="Pfam" id="PF07714">
    <property type="entry name" value="PK_Tyr_Ser-Thr"/>
    <property type="match status" value="1"/>
</dbReference>
<feature type="compositionally biased region" description="Low complexity" evidence="2">
    <location>
        <begin position="797"/>
        <end position="826"/>
    </location>
</feature>
<keyword evidence="1" id="KW-0067">ATP-binding</keyword>
<feature type="region of interest" description="Disordered" evidence="2">
    <location>
        <begin position="1163"/>
        <end position="1185"/>
    </location>
</feature>
<feature type="region of interest" description="Disordered" evidence="2">
    <location>
        <begin position="880"/>
        <end position="905"/>
    </location>
</feature>
<feature type="region of interest" description="Disordered" evidence="2">
    <location>
        <begin position="371"/>
        <end position="394"/>
    </location>
</feature>
<sequence>MAKEGSRTVLRTSYVTRVEGCAGPSSVQRLLFVTAGGAAAAQGVVRCISNFAEEVAPGGFLVTVEGYSSRNRGTSGPMQLPSISQLWFVWAVPVNATQPAPDPPLSETSFSGAAVLGQGLYGTGGVQVVVPRLAPVVPTPECTQARQLIPATQMPRDGPECGSSNAQGYACPSFMCCGTARGRVGLCGTVASSCLLSSCDPSYGLCGVVPSEALEVSIHEGILGVAPAPALAPTALVGGPVDDMPTSTVRLGRTVYSIDKLGAYSYSAAVDQCKSQRLFGLSWRILALEDAMAFEVSLLARMPFLFLLDNRVAWVRPSRSFPVNYTAPCLTVSWQVDEGNVQMVSVLATDCSVLSTVMCKADWPVLDLTNSDSSDTGSLPPPPPAPAPAPAFSSTPVSFRPGPHALSFSLIGIGNPNSGPNCTFHTVDAILDDHAMQFWRDVCVPAIDAASVVLPSSSAMTEADPVPMGMNATLSRTIAGLALRPLLTWSAVASEPPSSYEALGSLALQYTSPSEDLYDTKRALSGLDDAPTSPQRRTPPPPAAILTDAPLILGSQDGTYLSENASYGATAPPASIAATAELTSYLSSAAGWRGIQFEAASGEVIVEVAGCRGAQVEELVFRTNTGRRWATPAGLGLVCSVPFRFAAPSGGYLVALQVHAGHYVEEVTLIWGAPILPPSPPPAAPNGVSSLATISGGSSHRGPAAGVLAAAVTASVTGVLVLLVGAWWARKRGLPCVAGRDASGKRVASAAEAAPSTDGGDGGSPSAPAAGPDAQLELSCVVVDGASQPHGGARGKASPATSASDSTASDTAIGGAATAGTTVTSTHPLSHGGGSSERRGPYHAIAATLATGLGTSTVPSAEDDSTAHVVAAALITSGEANSATSGAVSRPQPPPPTLEGSSGSAAKAAATLAAAAALADQARGQAHSAWAQSLHDALFHKVLYWQTPVSSVHRPGQGLPLAASTAGLATPLAAPTAALHLLSEAGGQGAGPVLSPASSGARQPALTTPAPAQQRGRSSVSAEGALVSASGESRPAPSAGSGATGAGAAAANGVGAGSSGGAAGPQRSGGGSGSAAGGAGSEARAVAGPAGSGSGGALARTVSPPASQAAANAAGGAGRGSGGSGGAGGSGTAPGSGAAAASPALVGPSAAAAPPAGPAAAVAGLGRELPPRPMPPVVPGPSGTAVHTAATGVKVLSGPSEAAELLLGRDVVVDLEDPSTYLGHGTSGVVRRGLLRTEEGGWMQVAVKLLNRPNDQAVDTYRRHLKTLLQEITILGSLCHPNVVRLLGGSVSLASGESFLVEELCGSTLSHAIYDEATPYSLASVLRWCTDIARGLAYLHPK</sequence>
<keyword evidence="5" id="KW-1185">Reference proteome</keyword>
<dbReference type="Proteomes" id="UP000612055">
    <property type="component" value="Unassembled WGS sequence"/>
</dbReference>
<dbReference type="InterPro" id="IPR011009">
    <property type="entry name" value="Kinase-like_dom_sf"/>
</dbReference>
<feature type="compositionally biased region" description="Low complexity" evidence="2">
    <location>
        <begin position="753"/>
        <end position="772"/>
    </location>
</feature>
<accession>A0A835YBH7</accession>
<dbReference type="PANTHER" id="PTHR48148">
    <property type="entry name" value="KERATINOCYTE PROLINE-RICH PROTEIN"/>
    <property type="match status" value="1"/>
</dbReference>
<name>A0A835YBH7_9CHLO</name>
<keyword evidence="1" id="KW-0547">Nucleotide-binding</keyword>
<feature type="compositionally biased region" description="Pro residues" evidence="2">
    <location>
        <begin position="379"/>
        <end position="389"/>
    </location>
</feature>
<dbReference type="PROSITE" id="PS50011">
    <property type="entry name" value="PROTEIN_KINASE_DOM"/>
    <property type="match status" value="1"/>
</dbReference>
<feature type="domain" description="Protein kinase" evidence="3">
    <location>
        <begin position="1216"/>
        <end position="1342"/>
    </location>
</feature>
<dbReference type="Gene3D" id="1.10.510.10">
    <property type="entry name" value="Transferase(Phosphotransferase) domain 1"/>
    <property type="match status" value="1"/>
</dbReference>
<reference evidence="4" key="1">
    <citation type="journal article" date="2020" name="bioRxiv">
        <title>Comparative genomics of Chlamydomonas.</title>
        <authorList>
            <person name="Craig R.J."/>
            <person name="Hasan A.R."/>
            <person name="Ness R.W."/>
            <person name="Keightley P.D."/>
        </authorList>
    </citation>
    <scope>NUCLEOTIDE SEQUENCE</scope>
    <source>
        <strain evidence="4">CCAP 11/70</strain>
    </source>
</reference>
<evidence type="ECO:0000313" key="5">
    <source>
        <dbReference type="Proteomes" id="UP000612055"/>
    </source>
</evidence>